<proteinExistence type="predicted"/>
<reference evidence="1 2" key="1">
    <citation type="journal article" date="2018" name="PLoS ONE">
        <title>The draft genome of Kipferlia bialata reveals reductive genome evolution in fornicate parasites.</title>
        <authorList>
            <person name="Tanifuji G."/>
            <person name="Takabayashi S."/>
            <person name="Kume K."/>
            <person name="Takagi M."/>
            <person name="Nakayama T."/>
            <person name="Kamikawa R."/>
            <person name="Inagaki Y."/>
            <person name="Hashimoto T."/>
        </authorList>
    </citation>
    <scope>NUCLEOTIDE SEQUENCE [LARGE SCALE GENOMIC DNA]</scope>
    <source>
        <strain evidence="1">NY0173</strain>
    </source>
</reference>
<organism evidence="1 2">
    <name type="scientific">Kipferlia bialata</name>
    <dbReference type="NCBI Taxonomy" id="797122"/>
    <lineage>
        <taxon>Eukaryota</taxon>
        <taxon>Metamonada</taxon>
        <taxon>Carpediemonas-like organisms</taxon>
        <taxon>Kipferlia</taxon>
    </lineage>
</organism>
<keyword evidence="2" id="KW-1185">Reference proteome</keyword>
<dbReference type="EMBL" id="BDIP01001432">
    <property type="protein sequence ID" value="GIQ84388.1"/>
    <property type="molecule type" value="Genomic_DNA"/>
</dbReference>
<protein>
    <submittedName>
        <fullName evidence="1">Uncharacterized protein</fullName>
    </submittedName>
</protein>
<dbReference type="InterPro" id="IPR006652">
    <property type="entry name" value="Kelch_1"/>
</dbReference>
<sequence length="142" mass="15884">MSNEVAYHTQDVGHKATRQCAIAYLGSLGPDGRSPSDTLEEGESRSVLVLGQNGVEEKELCVVVTQNPANGKLSPEVIDCPLPIDTRWVPACRVKTQVFVFGGMGHNGNHMRTLWAYTIATRKWREIPYKKPWPPNRYQCQC</sequence>
<comment type="caution">
    <text evidence="1">The sequence shown here is derived from an EMBL/GenBank/DDBJ whole genome shotgun (WGS) entry which is preliminary data.</text>
</comment>
<dbReference type="AlphaFoldDB" id="A0A9K3GIM8"/>
<accession>A0A9K3GIM8</accession>
<dbReference type="Proteomes" id="UP000265618">
    <property type="component" value="Unassembled WGS sequence"/>
</dbReference>
<evidence type="ECO:0000313" key="1">
    <source>
        <dbReference type="EMBL" id="GIQ84388.1"/>
    </source>
</evidence>
<dbReference type="Gene3D" id="2.120.10.80">
    <property type="entry name" value="Kelch-type beta propeller"/>
    <property type="match status" value="1"/>
</dbReference>
<dbReference type="InterPro" id="IPR015915">
    <property type="entry name" value="Kelch-typ_b-propeller"/>
</dbReference>
<gene>
    <name evidence="1" type="ORF">KIPB_005871</name>
</gene>
<name>A0A9K3GIM8_9EUKA</name>
<dbReference type="SUPFAM" id="SSF117281">
    <property type="entry name" value="Kelch motif"/>
    <property type="match status" value="1"/>
</dbReference>
<evidence type="ECO:0000313" key="2">
    <source>
        <dbReference type="Proteomes" id="UP000265618"/>
    </source>
</evidence>
<dbReference type="Pfam" id="PF01344">
    <property type="entry name" value="Kelch_1"/>
    <property type="match status" value="1"/>
</dbReference>